<dbReference type="GO" id="GO:0008170">
    <property type="term" value="F:N-methyltransferase activity"/>
    <property type="evidence" value="ECO:0007669"/>
    <property type="project" value="InterPro"/>
</dbReference>
<comment type="caution">
    <text evidence="2">The sequence shown here is derived from an EMBL/GenBank/DDBJ whole genome shotgun (WGS) entry which is preliminary data.</text>
</comment>
<proteinExistence type="predicted"/>
<dbReference type="SUPFAM" id="SSF53335">
    <property type="entry name" value="S-adenosyl-L-methionine-dependent methyltransferases"/>
    <property type="match status" value="1"/>
</dbReference>
<dbReference type="AlphaFoldDB" id="A0A936NAA8"/>
<protein>
    <submittedName>
        <fullName evidence="2">Methyltransferase</fullName>
    </submittedName>
</protein>
<sequence>MDRDFFETPSAIAGDLHLAVTEPVGEMVRGVLDPTIGSGALLLPFQRHHPDVPLFGVDVDPNAIRLLGSSFPGLELDCFDFLHANSSNIPAEWKTFGVDAVVMNPPFSERGAATTSVRVSGQEISCARSLAFVLRATEYVVDDGVLVSVLPYSVQHAVKNRKALEYLHSTGQIEWLTSYPRRAFKGAVTQTRVLRWRRVADTVAGPSLDRPSAKSSQRILVRGWVPMHSRRNRRGPWRSLVHSTDLSSLVREPEIEMRRCRSVRYLAGPAVLLPRVGRLTSQSVAILLAGRTVCLSDCVIAIVTPSTDSARELASLIRSRLSCLNAEFEATGAPYITLERLNGWLDHQGFGDLFRKS</sequence>
<dbReference type="InterPro" id="IPR003356">
    <property type="entry name" value="DNA_methylase_A-5"/>
</dbReference>
<dbReference type="Gene3D" id="3.40.50.150">
    <property type="entry name" value="Vaccinia Virus protein VP39"/>
    <property type="match status" value="1"/>
</dbReference>
<gene>
    <name evidence="2" type="ORF">IPN02_03840</name>
</gene>
<dbReference type="CDD" id="cd02440">
    <property type="entry name" value="AdoMet_MTases"/>
    <property type="match status" value="1"/>
</dbReference>
<accession>A0A936NAA8</accession>
<evidence type="ECO:0000313" key="3">
    <source>
        <dbReference type="Proteomes" id="UP000727993"/>
    </source>
</evidence>
<keyword evidence="2" id="KW-0489">Methyltransferase</keyword>
<name>A0A936NAA8_9ACTN</name>
<reference evidence="2 3" key="1">
    <citation type="submission" date="2020-10" db="EMBL/GenBank/DDBJ databases">
        <title>Connecting structure to function with the recovery of over 1000 high-quality activated sludge metagenome-assembled genomes encoding full-length rRNA genes using long-read sequencing.</title>
        <authorList>
            <person name="Singleton C.M."/>
            <person name="Petriglieri F."/>
            <person name="Kristensen J.M."/>
            <person name="Kirkegaard R.H."/>
            <person name="Michaelsen T.Y."/>
            <person name="Andersen M.H."/>
            <person name="Karst S.M."/>
            <person name="Dueholm M.S."/>
            <person name="Nielsen P.H."/>
            <person name="Albertsen M."/>
        </authorList>
    </citation>
    <scope>NUCLEOTIDE SEQUENCE [LARGE SCALE GENOMIC DNA]</scope>
    <source>
        <strain evidence="2">Lyne_18-Q3-R50-59_MAXAC.006</strain>
    </source>
</reference>
<feature type="domain" description="DNA methylase adenine-specific" evidence="1">
    <location>
        <begin position="8"/>
        <end position="194"/>
    </location>
</feature>
<dbReference type="Pfam" id="PF02384">
    <property type="entry name" value="N6_Mtase"/>
    <property type="match status" value="1"/>
</dbReference>
<dbReference type="InterPro" id="IPR029063">
    <property type="entry name" value="SAM-dependent_MTases_sf"/>
</dbReference>
<evidence type="ECO:0000259" key="1">
    <source>
        <dbReference type="Pfam" id="PF02384"/>
    </source>
</evidence>
<keyword evidence="2" id="KW-0808">Transferase</keyword>
<dbReference type="EMBL" id="JADJZA010000001">
    <property type="protein sequence ID" value="MBK9296004.1"/>
    <property type="molecule type" value="Genomic_DNA"/>
</dbReference>
<dbReference type="GO" id="GO:0003677">
    <property type="term" value="F:DNA binding"/>
    <property type="evidence" value="ECO:0007669"/>
    <property type="project" value="InterPro"/>
</dbReference>
<dbReference type="Proteomes" id="UP000727993">
    <property type="component" value="Unassembled WGS sequence"/>
</dbReference>
<dbReference type="PRINTS" id="PR00507">
    <property type="entry name" value="N12N6MTFRASE"/>
</dbReference>
<dbReference type="GO" id="GO:0032259">
    <property type="term" value="P:methylation"/>
    <property type="evidence" value="ECO:0007669"/>
    <property type="project" value="UniProtKB-KW"/>
</dbReference>
<evidence type="ECO:0000313" key="2">
    <source>
        <dbReference type="EMBL" id="MBK9296004.1"/>
    </source>
</evidence>
<organism evidence="2 3">
    <name type="scientific">Candidatus Neomicrothrix subdominans</name>
    <dbReference type="NCBI Taxonomy" id="2954438"/>
    <lineage>
        <taxon>Bacteria</taxon>
        <taxon>Bacillati</taxon>
        <taxon>Actinomycetota</taxon>
        <taxon>Acidimicrobiia</taxon>
        <taxon>Acidimicrobiales</taxon>
        <taxon>Microthrixaceae</taxon>
        <taxon>Candidatus Neomicrothrix</taxon>
    </lineage>
</organism>